<feature type="modified residue" description="4-aspartylphosphate" evidence="3">
    <location>
        <position position="86"/>
    </location>
</feature>
<feature type="non-terminal residue" evidence="5">
    <location>
        <position position="1"/>
    </location>
</feature>
<dbReference type="InterPro" id="IPR001789">
    <property type="entry name" value="Sig_transdc_resp-reg_receiver"/>
</dbReference>
<gene>
    <name evidence="5" type="ORF">CUN48_16540</name>
</gene>
<proteinExistence type="predicted"/>
<dbReference type="PROSITE" id="PS50110">
    <property type="entry name" value="RESPONSE_REGULATORY"/>
    <property type="match status" value="1"/>
</dbReference>
<evidence type="ECO:0000256" key="2">
    <source>
        <dbReference type="ARBA" id="ARBA00023012"/>
    </source>
</evidence>
<keyword evidence="2" id="KW-0902">Two-component regulatory system</keyword>
<dbReference type="GO" id="GO:0016301">
    <property type="term" value="F:kinase activity"/>
    <property type="evidence" value="ECO:0007669"/>
    <property type="project" value="UniProtKB-KW"/>
</dbReference>
<sequence length="166" mass="18194">LFNTLRQTLAQSTARSSVAPAGETKPAIPKLSRSNVRVLVAEDNAVNQQVALGILRRMGARAEVVGSGAESIEALRQAPYDIVLMDVQMPDMDGLEATQRIRSGEAGERCMHIPIIAMTAHALQSDRDRCLAAGMNDYVSKPVKPQELHQVLERWLAQTETHINQL</sequence>
<feature type="domain" description="Response regulatory" evidence="4">
    <location>
        <begin position="37"/>
        <end position="156"/>
    </location>
</feature>
<keyword evidence="5" id="KW-0808">Transferase</keyword>
<dbReference type="GO" id="GO:0000160">
    <property type="term" value="P:phosphorelay signal transduction system"/>
    <property type="evidence" value="ECO:0007669"/>
    <property type="project" value="UniProtKB-KW"/>
</dbReference>
<evidence type="ECO:0000256" key="3">
    <source>
        <dbReference type="PROSITE-ProRule" id="PRU00169"/>
    </source>
</evidence>
<dbReference type="PANTHER" id="PTHR45339:SF1">
    <property type="entry name" value="HYBRID SIGNAL TRANSDUCTION HISTIDINE KINASE J"/>
    <property type="match status" value="1"/>
</dbReference>
<dbReference type="SUPFAM" id="SSF52172">
    <property type="entry name" value="CheY-like"/>
    <property type="match status" value="1"/>
</dbReference>
<evidence type="ECO:0000259" key="4">
    <source>
        <dbReference type="PROSITE" id="PS50110"/>
    </source>
</evidence>
<evidence type="ECO:0000313" key="5">
    <source>
        <dbReference type="EMBL" id="PJF45899.1"/>
    </source>
</evidence>
<evidence type="ECO:0000256" key="1">
    <source>
        <dbReference type="ARBA" id="ARBA00022553"/>
    </source>
</evidence>
<dbReference type="InterPro" id="IPR011006">
    <property type="entry name" value="CheY-like_superfamily"/>
</dbReference>
<evidence type="ECO:0000313" key="6">
    <source>
        <dbReference type="Proteomes" id="UP000230790"/>
    </source>
</evidence>
<dbReference type="Gene3D" id="3.40.50.2300">
    <property type="match status" value="1"/>
</dbReference>
<dbReference type="EMBL" id="PGTN01000654">
    <property type="protein sequence ID" value="PJF45899.1"/>
    <property type="molecule type" value="Genomic_DNA"/>
</dbReference>
<organism evidence="5 6">
    <name type="scientific">Candidatus Thermofonsia Clade 3 bacterium</name>
    <dbReference type="NCBI Taxonomy" id="2364212"/>
    <lineage>
        <taxon>Bacteria</taxon>
        <taxon>Bacillati</taxon>
        <taxon>Chloroflexota</taxon>
        <taxon>Candidatus Thermofontia</taxon>
        <taxon>Candidatus Thermofonsia Clade 3</taxon>
    </lineage>
</organism>
<name>A0A2M8Q7X9_9CHLR</name>
<dbReference type="SMART" id="SM00448">
    <property type="entry name" value="REC"/>
    <property type="match status" value="1"/>
</dbReference>
<dbReference type="Proteomes" id="UP000230790">
    <property type="component" value="Unassembled WGS sequence"/>
</dbReference>
<dbReference type="AlphaFoldDB" id="A0A2M8Q7X9"/>
<dbReference type="CDD" id="cd17546">
    <property type="entry name" value="REC_hyHK_CKI1_RcsC-like"/>
    <property type="match status" value="1"/>
</dbReference>
<protein>
    <submittedName>
        <fullName evidence="5">Hybrid sensor histidine kinase/response regulator</fullName>
    </submittedName>
</protein>
<accession>A0A2M8Q7X9</accession>
<reference evidence="5 6" key="1">
    <citation type="submission" date="2017-11" db="EMBL/GenBank/DDBJ databases">
        <title>Evolution of Phototrophy in the Chloroflexi Phylum Driven by Horizontal Gene Transfer.</title>
        <authorList>
            <person name="Ward L.M."/>
            <person name="Hemp J."/>
            <person name="Shih P.M."/>
            <person name="Mcglynn S.E."/>
            <person name="Fischer W."/>
        </authorList>
    </citation>
    <scope>NUCLEOTIDE SEQUENCE [LARGE SCALE GENOMIC DNA]</scope>
    <source>
        <strain evidence="5">JP3_7</strain>
    </source>
</reference>
<comment type="caution">
    <text evidence="5">The sequence shown here is derived from an EMBL/GenBank/DDBJ whole genome shotgun (WGS) entry which is preliminary data.</text>
</comment>
<dbReference type="PANTHER" id="PTHR45339">
    <property type="entry name" value="HYBRID SIGNAL TRANSDUCTION HISTIDINE KINASE J"/>
    <property type="match status" value="1"/>
</dbReference>
<dbReference type="Pfam" id="PF00072">
    <property type="entry name" value="Response_reg"/>
    <property type="match status" value="1"/>
</dbReference>
<keyword evidence="1 3" id="KW-0597">Phosphoprotein</keyword>
<keyword evidence="5" id="KW-0418">Kinase</keyword>